<name>A0A9X5C8N0_9FIRM</name>
<evidence type="ECO:0000256" key="3">
    <source>
        <dbReference type="ARBA" id="ARBA00022448"/>
    </source>
</evidence>
<evidence type="ECO:0000256" key="9">
    <source>
        <dbReference type="ARBA" id="ARBA00023136"/>
    </source>
</evidence>
<dbReference type="PROSITE" id="PS50893">
    <property type="entry name" value="ABC_TRANSPORTER_2"/>
    <property type="match status" value="1"/>
</dbReference>
<dbReference type="SUPFAM" id="SSF52540">
    <property type="entry name" value="P-loop containing nucleoside triphosphate hydrolases"/>
    <property type="match status" value="1"/>
</dbReference>
<keyword evidence="3" id="KW-0813">Transport</keyword>
<keyword evidence="7 11" id="KW-0067">ATP-binding</keyword>
<dbReference type="EMBL" id="VIRB01000083">
    <property type="protein sequence ID" value="NDO69755.1"/>
    <property type="molecule type" value="Genomic_DNA"/>
</dbReference>
<dbReference type="PANTHER" id="PTHR43297">
    <property type="entry name" value="OLIGOPEPTIDE TRANSPORT ATP-BINDING PROTEIN APPD"/>
    <property type="match status" value="1"/>
</dbReference>
<evidence type="ECO:0000256" key="5">
    <source>
        <dbReference type="ARBA" id="ARBA00022519"/>
    </source>
</evidence>
<dbReference type="FunFam" id="3.40.50.300:FF:000016">
    <property type="entry name" value="Oligopeptide ABC transporter ATP-binding component"/>
    <property type="match status" value="1"/>
</dbReference>
<dbReference type="PANTHER" id="PTHR43297:SF14">
    <property type="entry name" value="ATPASE AAA-TYPE CORE DOMAIN-CONTAINING PROTEIN"/>
    <property type="match status" value="1"/>
</dbReference>
<dbReference type="InterPro" id="IPR027417">
    <property type="entry name" value="P-loop_NTPase"/>
</dbReference>
<evidence type="ECO:0000256" key="7">
    <source>
        <dbReference type="ARBA" id="ARBA00022840"/>
    </source>
</evidence>
<dbReference type="InterPro" id="IPR050388">
    <property type="entry name" value="ABC_Ni/Peptide_Import"/>
</dbReference>
<protein>
    <submittedName>
        <fullName evidence="11">ABC transporter ATP-binding protein</fullName>
    </submittedName>
</protein>
<evidence type="ECO:0000256" key="4">
    <source>
        <dbReference type="ARBA" id="ARBA00022475"/>
    </source>
</evidence>
<evidence type="ECO:0000256" key="2">
    <source>
        <dbReference type="ARBA" id="ARBA00005417"/>
    </source>
</evidence>
<sequence>MSSIDKNSFLFQAENISISYKTKRGLLKAVQGASFSIRSGEAAALIGESGCGKTTLASSIVRALPNAASVTDGRLLFRKQDGQGVNLLDLNRKKMRRVLWSDISMVFQASQSSFNPVRKISTQFIDTVKAHNPEKSKEEILKKSGEILEMVMLEPDKILNAYPHEISGGMKQRTLIALALLLDPRLVILDEPTTALDLLTQEKILEMLKRLKVQMNFSLLFITHDLGIVSELADYVVTMYAGRIIEKVPVREFFEEAAHPYSRGLIKAIPRLTTENSELYSIPGSPPDMIDDLPGCPFYPRCSRREDICNKEMPEMQCAGKREHLCACWHPEKGVLSNG</sequence>
<evidence type="ECO:0000313" key="11">
    <source>
        <dbReference type="EMBL" id="NDO69755.1"/>
    </source>
</evidence>
<dbReference type="AlphaFoldDB" id="A0A9X5C8N0"/>
<evidence type="ECO:0000313" key="12">
    <source>
        <dbReference type="Proteomes" id="UP000474104"/>
    </source>
</evidence>
<keyword evidence="5" id="KW-0997">Cell inner membrane</keyword>
<comment type="caution">
    <text evidence="11">The sequence shown here is derived from an EMBL/GenBank/DDBJ whole genome shotgun (WGS) entry which is preliminary data.</text>
</comment>
<dbReference type="GO" id="GO:0005524">
    <property type="term" value="F:ATP binding"/>
    <property type="evidence" value="ECO:0007669"/>
    <property type="project" value="UniProtKB-KW"/>
</dbReference>
<dbReference type="Pfam" id="PF00005">
    <property type="entry name" value="ABC_tran"/>
    <property type="match status" value="1"/>
</dbReference>
<evidence type="ECO:0000256" key="6">
    <source>
        <dbReference type="ARBA" id="ARBA00022741"/>
    </source>
</evidence>
<dbReference type="NCBIfam" id="TIGR01727">
    <property type="entry name" value="oligo_HPY"/>
    <property type="match status" value="1"/>
</dbReference>
<gene>
    <name evidence="11" type="ORF">FMM80_14130</name>
</gene>
<evidence type="ECO:0000256" key="8">
    <source>
        <dbReference type="ARBA" id="ARBA00022967"/>
    </source>
</evidence>
<dbReference type="Proteomes" id="UP000474104">
    <property type="component" value="Unassembled WGS sequence"/>
</dbReference>
<dbReference type="GO" id="GO:0016887">
    <property type="term" value="F:ATP hydrolysis activity"/>
    <property type="evidence" value="ECO:0007669"/>
    <property type="project" value="InterPro"/>
</dbReference>
<keyword evidence="8" id="KW-1278">Translocase</keyword>
<dbReference type="CDD" id="cd03257">
    <property type="entry name" value="ABC_NikE_OppD_transporters"/>
    <property type="match status" value="1"/>
</dbReference>
<dbReference type="RefSeq" id="WP_004075519.1">
    <property type="nucleotide sequence ID" value="NZ_VIRB01000083.1"/>
</dbReference>
<dbReference type="OrthoDB" id="41661at2"/>
<dbReference type="InterPro" id="IPR003439">
    <property type="entry name" value="ABC_transporter-like_ATP-bd"/>
</dbReference>
<comment type="subcellular location">
    <subcellularLocation>
        <location evidence="1">Cell membrane</location>
        <topology evidence="1">Peripheral membrane protein</topology>
    </subcellularLocation>
</comment>
<evidence type="ECO:0000256" key="1">
    <source>
        <dbReference type="ARBA" id="ARBA00004202"/>
    </source>
</evidence>
<dbReference type="GO" id="GO:0015833">
    <property type="term" value="P:peptide transport"/>
    <property type="evidence" value="ECO:0007669"/>
    <property type="project" value="InterPro"/>
</dbReference>
<dbReference type="SMART" id="SM00382">
    <property type="entry name" value="AAA"/>
    <property type="match status" value="1"/>
</dbReference>
<dbReference type="GO" id="GO:0005886">
    <property type="term" value="C:plasma membrane"/>
    <property type="evidence" value="ECO:0007669"/>
    <property type="project" value="UniProtKB-SubCell"/>
</dbReference>
<proteinExistence type="inferred from homology"/>
<keyword evidence="6" id="KW-0547">Nucleotide-binding</keyword>
<accession>A0A9X5C8N0</accession>
<evidence type="ECO:0000259" key="10">
    <source>
        <dbReference type="PROSITE" id="PS50893"/>
    </source>
</evidence>
<reference evidence="11 12" key="1">
    <citation type="submission" date="2019-07" db="EMBL/GenBank/DDBJ databases">
        <title>Draft genome sequences of 15 bacterial species constituting the stable defined intestinal microbiota of the GM15 gnotobiotic mouse model.</title>
        <authorList>
            <person name="Elie C."/>
            <person name="Mathieu A."/>
            <person name="Saliou A."/>
            <person name="Darnaud M."/>
            <person name="Leulier F."/>
            <person name="Tamellini A."/>
        </authorList>
    </citation>
    <scope>NUCLEOTIDE SEQUENCE [LARGE SCALE GENOMIC DNA]</scope>
    <source>
        <strain evidence="12">ASF 502</strain>
    </source>
</reference>
<feature type="domain" description="ABC transporter" evidence="10">
    <location>
        <begin position="11"/>
        <end position="266"/>
    </location>
</feature>
<dbReference type="InterPro" id="IPR003593">
    <property type="entry name" value="AAA+_ATPase"/>
</dbReference>
<dbReference type="InterPro" id="IPR013563">
    <property type="entry name" value="Oligopep_ABC_C"/>
</dbReference>
<keyword evidence="9" id="KW-0472">Membrane</keyword>
<dbReference type="Gene3D" id="3.40.50.300">
    <property type="entry name" value="P-loop containing nucleotide triphosphate hydrolases"/>
    <property type="match status" value="1"/>
</dbReference>
<comment type="similarity">
    <text evidence="2">Belongs to the ABC transporter superfamily.</text>
</comment>
<keyword evidence="4" id="KW-1003">Cell membrane</keyword>
<dbReference type="Pfam" id="PF08352">
    <property type="entry name" value="oligo_HPY"/>
    <property type="match status" value="1"/>
</dbReference>
<organism evidence="11 12">
    <name type="scientific">Schaedlerella arabinosiphila</name>
    <dbReference type="NCBI Taxonomy" id="2044587"/>
    <lineage>
        <taxon>Bacteria</taxon>
        <taxon>Bacillati</taxon>
        <taxon>Bacillota</taxon>
        <taxon>Clostridia</taxon>
        <taxon>Lachnospirales</taxon>
        <taxon>Lachnospiraceae</taxon>
        <taxon>Schaedlerella</taxon>
    </lineage>
</organism>